<evidence type="ECO:0000313" key="1">
    <source>
        <dbReference type="EMBL" id="CAG8473378.1"/>
    </source>
</evidence>
<dbReference type="EMBL" id="CAJVPK010000203">
    <property type="protein sequence ID" value="CAG8473378.1"/>
    <property type="molecule type" value="Genomic_DNA"/>
</dbReference>
<evidence type="ECO:0000313" key="2">
    <source>
        <dbReference type="Proteomes" id="UP000789706"/>
    </source>
</evidence>
<protein>
    <submittedName>
        <fullName evidence="1">2046_t:CDS:1</fullName>
    </submittedName>
</protein>
<accession>A0A9N8Z8R2</accession>
<sequence length="66" mass="7415">MEIVFSKSQSTQIRNILLNLEEEDLLKSPVMTGVIPNQSDLKSDLPPSFSSKSAYAWEKKETSLSQ</sequence>
<name>A0A9N8Z8R2_9GLOM</name>
<keyword evidence="2" id="KW-1185">Reference proteome</keyword>
<organism evidence="1 2">
    <name type="scientific">Diversispora eburnea</name>
    <dbReference type="NCBI Taxonomy" id="1213867"/>
    <lineage>
        <taxon>Eukaryota</taxon>
        <taxon>Fungi</taxon>
        <taxon>Fungi incertae sedis</taxon>
        <taxon>Mucoromycota</taxon>
        <taxon>Glomeromycotina</taxon>
        <taxon>Glomeromycetes</taxon>
        <taxon>Diversisporales</taxon>
        <taxon>Diversisporaceae</taxon>
        <taxon>Diversispora</taxon>
    </lineage>
</organism>
<dbReference type="Proteomes" id="UP000789706">
    <property type="component" value="Unassembled WGS sequence"/>
</dbReference>
<proteinExistence type="predicted"/>
<reference evidence="1" key="1">
    <citation type="submission" date="2021-06" db="EMBL/GenBank/DDBJ databases">
        <authorList>
            <person name="Kallberg Y."/>
            <person name="Tangrot J."/>
            <person name="Rosling A."/>
        </authorList>
    </citation>
    <scope>NUCLEOTIDE SEQUENCE</scope>
    <source>
        <strain evidence="1">AZ414A</strain>
    </source>
</reference>
<dbReference type="AlphaFoldDB" id="A0A9N8Z8R2"/>
<comment type="caution">
    <text evidence="1">The sequence shown here is derived from an EMBL/GenBank/DDBJ whole genome shotgun (WGS) entry which is preliminary data.</text>
</comment>
<gene>
    <name evidence="1" type="ORF">DEBURN_LOCUS3269</name>
</gene>